<organism evidence="4">
    <name type="scientific">Mycobacterium sp. (strain MCS)</name>
    <dbReference type="NCBI Taxonomy" id="164756"/>
    <lineage>
        <taxon>Bacteria</taxon>
        <taxon>Bacillati</taxon>
        <taxon>Actinomycetota</taxon>
        <taxon>Actinomycetes</taxon>
        <taxon>Mycobacteriales</taxon>
        <taxon>Mycobacteriaceae</taxon>
        <taxon>Mycobacterium</taxon>
    </lineage>
</organism>
<feature type="domain" description="HTH tetR-type" evidence="3">
    <location>
        <begin position="21"/>
        <end position="81"/>
    </location>
</feature>
<reference evidence="4" key="1">
    <citation type="submission" date="2006-06" db="EMBL/GenBank/DDBJ databases">
        <title>Complete sequence of chromosome of Mycobacterium sp. MCS.</title>
        <authorList>
            <consortium name="US DOE Joint Genome Institute"/>
            <person name="Copeland A."/>
            <person name="Lucas S."/>
            <person name="Lapidus A."/>
            <person name="Barry K."/>
            <person name="Detter J.C."/>
            <person name="Glavina del Rio T."/>
            <person name="Hammon N."/>
            <person name="Israni S."/>
            <person name="Dalin E."/>
            <person name="Tice H."/>
            <person name="Pitluck S."/>
            <person name="Martinez M."/>
            <person name="Schmutz J."/>
            <person name="Larimer F."/>
            <person name="Land M."/>
            <person name="Hauser L."/>
            <person name="Kyrpides N."/>
            <person name="Kim E."/>
            <person name="Miller C.D."/>
            <person name="Hughes J.E."/>
            <person name="Anderson A.J."/>
            <person name="Sims R.C."/>
            <person name="Richardson P."/>
        </authorList>
    </citation>
    <scope>NUCLEOTIDE SEQUENCE [LARGE SCALE GENOMIC DNA]</scope>
    <source>
        <strain evidence="4">MCS</strain>
    </source>
</reference>
<evidence type="ECO:0000259" key="3">
    <source>
        <dbReference type="PROSITE" id="PS50977"/>
    </source>
</evidence>
<dbReference type="InterPro" id="IPR009057">
    <property type="entry name" value="Homeodomain-like_sf"/>
</dbReference>
<gene>
    <name evidence="4" type="ordered locus">Mmcs_0086</name>
</gene>
<evidence type="ECO:0000256" key="2">
    <source>
        <dbReference type="PROSITE-ProRule" id="PRU00335"/>
    </source>
</evidence>
<dbReference type="Pfam" id="PF00440">
    <property type="entry name" value="TetR_N"/>
    <property type="match status" value="1"/>
</dbReference>
<dbReference type="KEGG" id="mmc:Mmcs_0086"/>
<dbReference type="SUPFAM" id="SSF46689">
    <property type="entry name" value="Homeodomain-like"/>
    <property type="match status" value="1"/>
</dbReference>
<protein>
    <submittedName>
        <fullName evidence="4">Transcriptional regulator, TetR family</fullName>
    </submittedName>
</protein>
<dbReference type="PROSITE" id="PS50977">
    <property type="entry name" value="HTH_TETR_2"/>
    <property type="match status" value="1"/>
</dbReference>
<dbReference type="GO" id="GO:0003677">
    <property type="term" value="F:DNA binding"/>
    <property type="evidence" value="ECO:0007669"/>
    <property type="project" value="UniProtKB-UniRule"/>
</dbReference>
<proteinExistence type="predicted"/>
<feature type="DNA-binding region" description="H-T-H motif" evidence="2">
    <location>
        <begin position="44"/>
        <end position="63"/>
    </location>
</feature>
<evidence type="ECO:0000313" key="4">
    <source>
        <dbReference type="EMBL" id="ABG06208.1"/>
    </source>
</evidence>
<dbReference type="EMBL" id="CP000384">
    <property type="protein sequence ID" value="ABG06208.1"/>
    <property type="molecule type" value="Genomic_DNA"/>
</dbReference>
<sequence length="205" mass="23289">MWRRRPQNQSQQLLFRLMGAVVTREGYFETGLAVLADQGYGGLKLAEVCHRLGVTTGSFYHYFANWSAYTRELVEYWRQQATVRIVEAVRAEKDPHRRIETLIEEALALPHGAEAAIRVWSSIDPDVHAVQAAVDRQRYDIMRESSLEVVGDERQAEVFAACCVYILVGYEQATIPPDNVALRWLAAEMLHTLDSGRLNSLPDAR</sequence>
<name>A0A5Q5BDI7_MYCSS</name>
<accession>A0A5Q5BDI7</accession>
<keyword evidence="1 2" id="KW-0238">DNA-binding</keyword>
<dbReference type="Gene3D" id="1.10.357.10">
    <property type="entry name" value="Tetracycline Repressor, domain 2"/>
    <property type="match status" value="1"/>
</dbReference>
<evidence type="ECO:0000256" key="1">
    <source>
        <dbReference type="ARBA" id="ARBA00023125"/>
    </source>
</evidence>
<dbReference type="InterPro" id="IPR001647">
    <property type="entry name" value="HTH_TetR"/>
</dbReference>
<dbReference type="AlphaFoldDB" id="A0A5Q5BDI7"/>